<dbReference type="Proteomes" id="UP000307510">
    <property type="component" value="Unassembled WGS sequence"/>
</dbReference>
<gene>
    <name evidence="4" type="ORF">FEA48_03380</name>
</gene>
<feature type="transmembrane region" description="Helical" evidence="1">
    <location>
        <begin position="233"/>
        <end position="255"/>
    </location>
</feature>
<feature type="signal peptide" evidence="2">
    <location>
        <begin position="1"/>
        <end position="25"/>
    </location>
</feature>
<keyword evidence="1" id="KW-1133">Transmembrane helix</keyword>
<dbReference type="InterPro" id="IPR025645">
    <property type="entry name" value="DUF4349"/>
</dbReference>
<protein>
    <submittedName>
        <fullName evidence="4">DUF4349 domain-containing protein</fullName>
    </submittedName>
</protein>
<dbReference type="AlphaFoldDB" id="A0A5R9AID6"/>
<sequence length="268" mass="28897">MKLHHWAALVLSAALAGCGAPSEHAAGSGAAFQGEAAKAGSFLAYEHQVGIRLTSERIDAQLAASRDACTQNRFGQCELIAIEQSGDSQMRNAHLVVRIVPEGVEKLVALAAEGGQLQSRSTRAEDLAQAVSDNQQLRGRLEREYQTLQGFQGRKDMSVSDLLALAKATAEVEQQLHAASQDAAQQQRRISTNLLTLDFSSEYQPSGRWSRIGKAFGNSLDELTDGTVNAIQVAAFGLPLLAVLLIAGLLLRWLWRKLGPRRSAKRSA</sequence>
<evidence type="ECO:0000256" key="2">
    <source>
        <dbReference type="SAM" id="SignalP"/>
    </source>
</evidence>
<evidence type="ECO:0000313" key="5">
    <source>
        <dbReference type="Proteomes" id="UP000307510"/>
    </source>
</evidence>
<dbReference type="Pfam" id="PF14257">
    <property type="entry name" value="DUF4349"/>
    <property type="match status" value="1"/>
</dbReference>
<accession>A0A5R9AID6</accession>
<evidence type="ECO:0000259" key="3">
    <source>
        <dbReference type="Pfam" id="PF14257"/>
    </source>
</evidence>
<proteinExistence type="predicted"/>
<feature type="chain" id="PRO_5024408340" evidence="2">
    <location>
        <begin position="26"/>
        <end position="268"/>
    </location>
</feature>
<reference evidence="5" key="2">
    <citation type="submission" date="2019-06" db="EMBL/GenBank/DDBJ databases">
        <title>AzeR, a transcriptional regulator that responds to azelaic acid in Pseudomonas nitroreducens.</title>
        <authorList>
            <person name="Bez C."/>
            <person name="Javvadi S.G."/>
            <person name="Bertani I."/>
            <person name="Devescovi G."/>
            <person name="Studholme D.J."/>
            <person name="Geller A."/>
            <person name="Levy A."/>
            <person name="Venturi V."/>
        </authorList>
    </citation>
    <scope>NUCLEOTIDE SEQUENCE [LARGE SCALE GENOMIC DNA]</scope>
    <source>
        <strain evidence="5">DSM 9128</strain>
    </source>
</reference>
<comment type="caution">
    <text evidence="4">The sequence shown here is derived from an EMBL/GenBank/DDBJ whole genome shotgun (WGS) entry which is preliminary data.</text>
</comment>
<keyword evidence="1" id="KW-0472">Membrane</keyword>
<evidence type="ECO:0000256" key="1">
    <source>
        <dbReference type="SAM" id="Phobius"/>
    </source>
</evidence>
<dbReference type="PROSITE" id="PS51257">
    <property type="entry name" value="PROKAR_LIPOPROTEIN"/>
    <property type="match status" value="1"/>
</dbReference>
<feature type="domain" description="DUF4349" evidence="3">
    <location>
        <begin position="52"/>
        <end position="252"/>
    </location>
</feature>
<evidence type="ECO:0000313" key="4">
    <source>
        <dbReference type="EMBL" id="TLP78250.1"/>
    </source>
</evidence>
<reference evidence="4 5" key="1">
    <citation type="submission" date="2019-05" db="EMBL/GenBank/DDBJ databases">
        <authorList>
            <person name="Moore K."/>
            <person name="O'Neill P."/>
            <person name="Farbos A."/>
            <person name="Studholme D.J."/>
        </authorList>
    </citation>
    <scope>NUCLEOTIDE SEQUENCE [LARGE SCALE GENOMIC DNA]</scope>
    <source>
        <strain evidence="4 5">DSM 9128</strain>
    </source>
</reference>
<dbReference type="EMBL" id="VASG01000001">
    <property type="protein sequence ID" value="TLP78250.1"/>
    <property type="molecule type" value="Genomic_DNA"/>
</dbReference>
<keyword evidence="1" id="KW-0812">Transmembrane</keyword>
<organism evidence="4 5">
    <name type="scientific">Pseudomonas nitroreducens</name>
    <dbReference type="NCBI Taxonomy" id="46680"/>
    <lineage>
        <taxon>Bacteria</taxon>
        <taxon>Pseudomonadati</taxon>
        <taxon>Pseudomonadota</taxon>
        <taxon>Gammaproteobacteria</taxon>
        <taxon>Pseudomonadales</taxon>
        <taxon>Pseudomonadaceae</taxon>
        <taxon>Pseudomonas</taxon>
    </lineage>
</organism>
<keyword evidence="2" id="KW-0732">Signal</keyword>
<name>A0A5R9AID6_PSENT</name>